<keyword evidence="2" id="KW-0378">Hydrolase</keyword>
<dbReference type="Pfam" id="PF12697">
    <property type="entry name" value="Abhydrolase_6"/>
    <property type="match status" value="1"/>
</dbReference>
<dbReference type="GO" id="GO:0016787">
    <property type="term" value="F:hydrolase activity"/>
    <property type="evidence" value="ECO:0007669"/>
    <property type="project" value="UniProtKB-KW"/>
</dbReference>
<comment type="caution">
    <text evidence="2">The sequence shown here is derived from an EMBL/GenBank/DDBJ whole genome shotgun (WGS) entry which is preliminary data.</text>
</comment>
<sequence>MRRLVKIIALCVLATVVVVIGSGAAWEQIERNRAAAEFPAPGKMIDIGGRAVHLDCRGHGSPTVVLESGADTSGSALWFPVQRQAATFTRVCSYDRAGLMWSESAGDGPRDPVAVVADLQRTLQAANESPPYVMVGASLGGPLTMIFTKYHGSEVAGLVFVDAAHPDQTGRLAAATGHPEAGIPAVFKVLRYLTWTGLPRLLIPEPTVPELPADVVAAIGAYQPVSLAASFDEADAMEATLREAGTFRDLGDRPLAVLSRGKPWSAYSESERAGTGLTRDQFDRMQQAWGEMQVEEASWSTRSTHRKLDDSSHVIQLERPDAVVDAIRTVVSQVRARNAESPR</sequence>
<gene>
    <name evidence="2" type="ORF">ACK4CT_25750</name>
</gene>
<dbReference type="Proteomes" id="UP001635816">
    <property type="component" value="Unassembled WGS sequence"/>
</dbReference>
<dbReference type="RefSeq" id="WP_409544684.1">
    <property type="nucleotide sequence ID" value="NZ_JBKBDD010000011.1"/>
</dbReference>
<accession>A0ABW9LG65</accession>
<name>A0ABW9LG65_9MYCO</name>
<feature type="domain" description="AB hydrolase-1" evidence="1">
    <location>
        <begin position="68"/>
        <end position="326"/>
    </location>
</feature>
<keyword evidence="3" id="KW-1185">Reference proteome</keyword>
<dbReference type="Gene3D" id="3.40.50.1820">
    <property type="entry name" value="alpha/beta hydrolase"/>
    <property type="match status" value="1"/>
</dbReference>
<evidence type="ECO:0000259" key="1">
    <source>
        <dbReference type="Pfam" id="PF12697"/>
    </source>
</evidence>
<dbReference type="InterPro" id="IPR029058">
    <property type="entry name" value="AB_hydrolase_fold"/>
</dbReference>
<organism evidence="2 3">
    <name type="scientific">Mycolicibacterium nivoides</name>
    <dbReference type="NCBI Taxonomy" id="2487344"/>
    <lineage>
        <taxon>Bacteria</taxon>
        <taxon>Bacillati</taxon>
        <taxon>Actinomycetota</taxon>
        <taxon>Actinomycetes</taxon>
        <taxon>Mycobacteriales</taxon>
        <taxon>Mycobacteriaceae</taxon>
        <taxon>Mycolicibacterium</taxon>
    </lineage>
</organism>
<proteinExistence type="predicted"/>
<evidence type="ECO:0000313" key="3">
    <source>
        <dbReference type="Proteomes" id="UP001635816"/>
    </source>
</evidence>
<dbReference type="SUPFAM" id="SSF53474">
    <property type="entry name" value="alpha/beta-Hydrolases"/>
    <property type="match status" value="1"/>
</dbReference>
<reference evidence="2 3" key="1">
    <citation type="submission" date="2024-12" db="EMBL/GenBank/DDBJ databases">
        <title>The coexistence of Mycolicibacterium septicum and Mycolicibacterium nivoides in clinical samples.</title>
        <authorList>
            <person name="Wang C."/>
            <person name="Feng Y."/>
            <person name="Zong Z."/>
        </authorList>
    </citation>
    <scope>NUCLEOTIDE SEQUENCE [LARGE SCALE GENOMIC DNA]</scope>
    <source>
        <strain evidence="2 3">120309</strain>
    </source>
</reference>
<evidence type="ECO:0000313" key="2">
    <source>
        <dbReference type="EMBL" id="MFN6546604.1"/>
    </source>
</evidence>
<dbReference type="EMBL" id="JBKBDD010000011">
    <property type="protein sequence ID" value="MFN6546604.1"/>
    <property type="molecule type" value="Genomic_DNA"/>
</dbReference>
<dbReference type="InterPro" id="IPR000073">
    <property type="entry name" value="AB_hydrolase_1"/>
</dbReference>
<protein>
    <submittedName>
        <fullName evidence="2">Alpha/beta fold hydrolase</fullName>
    </submittedName>
</protein>